<dbReference type="PANTHER" id="PTHR43320:SF3">
    <property type="entry name" value="CARBOHYDRATE KINASE PFKB DOMAIN-CONTAINING PROTEIN"/>
    <property type="match status" value="1"/>
</dbReference>
<dbReference type="Gene3D" id="3.30.1110.10">
    <property type="match status" value="1"/>
</dbReference>
<protein>
    <recommendedName>
        <fullName evidence="4">Carbohydrate kinase PfkB domain-containing protein</fullName>
    </recommendedName>
</protein>
<keyword evidence="3" id="KW-0418">Kinase</keyword>
<accession>A0A382Z378</accession>
<reference evidence="5" key="1">
    <citation type="submission" date="2018-05" db="EMBL/GenBank/DDBJ databases">
        <authorList>
            <person name="Lanie J.A."/>
            <person name="Ng W.-L."/>
            <person name="Kazmierczak K.M."/>
            <person name="Andrzejewski T.M."/>
            <person name="Davidsen T.M."/>
            <person name="Wayne K.J."/>
            <person name="Tettelin H."/>
            <person name="Glass J.I."/>
            <person name="Rusch D."/>
            <person name="Podicherti R."/>
            <person name="Tsui H.-C.T."/>
            <person name="Winkler M.E."/>
        </authorList>
    </citation>
    <scope>NUCLEOTIDE SEQUENCE</scope>
</reference>
<dbReference type="InterPro" id="IPR029056">
    <property type="entry name" value="Ribokinase-like"/>
</dbReference>
<comment type="similarity">
    <text evidence="1">Belongs to the carbohydrate kinase PfkB family.</text>
</comment>
<feature type="domain" description="Carbohydrate kinase PfkB" evidence="4">
    <location>
        <begin position="58"/>
        <end position="193"/>
    </location>
</feature>
<dbReference type="GO" id="GO:0016301">
    <property type="term" value="F:kinase activity"/>
    <property type="evidence" value="ECO:0007669"/>
    <property type="project" value="UniProtKB-KW"/>
</dbReference>
<evidence type="ECO:0000256" key="3">
    <source>
        <dbReference type="ARBA" id="ARBA00022777"/>
    </source>
</evidence>
<dbReference type="EMBL" id="UINC01180521">
    <property type="protein sequence ID" value="SVD89760.1"/>
    <property type="molecule type" value="Genomic_DNA"/>
</dbReference>
<feature type="non-terminal residue" evidence="5">
    <location>
        <position position="206"/>
    </location>
</feature>
<dbReference type="Pfam" id="PF00294">
    <property type="entry name" value="PfkB"/>
    <property type="match status" value="1"/>
</dbReference>
<dbReference type="PANTHER" id="PTHR43320">
    <property type="entry name" value="SUGAR KINASE"/>
    <property type="match status" value="1"/>
</dbReference>
<organism evidence="5">
    <name type="scientific">marine metagenome</name>
    <dbReference type="NCBI Taxonomy" id="408172"/>
    <lineage>
        <taxon>unclassified sequences</taxon>
        <taxon>metagenomes</taxon>
        <taxon>ecological metagenomes</taxon>
    </lineage>
</organism>
<dbReference type="InterPro" id="IPR011611">
    <property type="entry name" value="PfkB_dom"/>
</dbReference>
<dbReference type="InterPro" id="IPR052700">
    <property type="entry name" value="Carb_kinase_PfkB-like"/>
</dbReference>
<gene>
    <name evidence="5" type="ORF">METZ01_LOCUS442614</name>
</gene>
<name>A0A382Z378_9ZZZZ</name>
<dbReference type="CDD" id="cd01168">
    <property type="entry name" value="adenosine_kinase"/>
    <property type="match status" value="1"/>
</dbReference>
<evidence type="ECO:0000313" key="5">
    <source>
        <dbReference type="EMBL" id="SVD89760.1"/>
    </source>
</evidence>
<dbReference type="SUPFAM" id="SSF53613">
    <property type="entry name" value="Ribokinase-like"/>
    <property type="match status" value="1"/>
</dbReference>
<keyword evidence="2" id="KW-0808">Transferase</keyword>
<evidence type="ECO:0000259" key="4">
    <source>
        <dbReference type="Pfam" id="PF00294"/>
    </source>
</evidence>
<dbReference type="Gene3D" id="3.40.1190.20">
    <property type="match status" value="1"/>
</dbReference>
<evidence type="ECO:0000256" key="2">
    <source>
        <dbReference type="ARBA" id="ARBA00022679"/>
    </source>
</evidence>
<dbReference type="AlphaFoldDB" id="A0A382Z378"/>
<sequence length="206" mass="21802">MITTEHDVVGIGNAIVDVITQTDDDFIREHALAKGTMAIIDAAVAEELYRKKGSSIEISGGSAANTMAGIAGLGGRGAFVGKVGNDQLGDVFRHNICATGLNFETVPNTNGIPTARCFIFVTPDGERTMQTYLGACAELQPEDVDTKLIVNSMVTYLEGYLWDPPGAKKALVKAADVAAKAGQIVSLSLSDPFCVARHREELLGFV</sequence>
<proteinExistence type="inferred from homology"/>
<evidence type="ECO:0000256" key="1">
    <source>
        <dbReference type="ARBA" id="ARBA00010688"/>
    </source>
</evidence>